<dbReference type="PANTHER" id="PTHR23517">
    <property type="entry name" value="RESISTANCE PROTEIN MDTM, PUTATIVE-RELATED-RELATED"/>
    <property type="match status" value="1"/>
</dbReference>
<evidence type="ECO:0000259" key="8">
    <source>
        <dbReference type="PROSITE" id="PS50850"/>
    </source>
</evidence>
<keyword evidence="2" id="KW-0813">Transport</keyword>
<feature type="transmembrane region" description="Helical" evidence="7">
    <location>
        <begin position="239"/>
        <end position="259"/>
    </location>
</feature>
<dbReference type="Gene3D" id="1.20.1250.20">
    <property type="entry name" value="MFS general substrate transporter like domains"/>
    <property type="match status" value="1"/>
</dbReference>
<protein>
    <recommendedName>
        <fullName evidence="8">Major facilitator superfamily (MFS) profile domain-containing protein</fullName>
    </recommendedName>
</protein>
<dbReference type="InterPro" id="IPR011701">
    <property type="entry name" value="MFS"/>
</dbReference>
<dbReference type="InterPro" id="IPR020846">
    <property type="entry name" value="MFS_dom"/>
</dbReference>
<evidence type="ECO:0000313" key="9">
    <source>
        <dbReference type="EMBL" id="GGI12651.1"/>
    </source>
</evidence>
<dbReference type="InterPro" id="IPR036259">
    <property type="entry name" value="MFS_trans_sf"/>
</dbReference>
<accession>A0A8J3F0U9</accession>
<evidence type="ECO:0000256" key="2">
    <source>
        <dbReference type="ARBA" id="ARBA00022448"/>
    </source>
</evidence>
<dbReference type="SUPFAM" id="SSF103473">
    <property type="entry name" value="MFS general substrate transporter"/>
    <property type="match status" value="1"/>
</dbReference>
<evidence type="ECO:0000256" key="4">
    <source>
        <dbReference type="ARBA" id="ARBA00022692"/>
    </source>
</evidence>
<feature type="transmembrane region" description="Helical" evidence="7">
    <location>
        <begin position="66"/>
        <end position="92"/>
    </location>
</feature>
<keyword evidence="4 7" id="KW-0812">Transmembrane</keyword>
<reference evidence="10" key="1">
    <citation type="journal article" date="2019" name="Int. J. Syst. Evol. Microbiol.">
        <title>The Global Catalogue of Microorganisms (GCM) 10K type strain sequencing project: providing services to taxonomists for standard genome sequencing and annotation.</title>
        <authorList>
            <consortium name="The Broad Institute Genomics Platform"/>
            <consortium name="The Broad Institute Genome Sequencing Center for Infectious Disease"/>
            <person name="Wu L."/>
            <person name="Ma J."/>
        </authorList>
    </citation>
    <scope>NUCLEOTIDE SEQUENCE [LARGE SCALE GENOMIC DNA]</scope>
    <source>
        <strain evidence="10">CGMCC 1.14993</strain>
    </source>
</reference>
<evidence type="ECO:0000313" key="10">
    <source>
        <dbReference type="Proteomes" id="UP000626244"/>
    </source>
</evidence>
<feature type="domain" description="Major facilitator superfamily (MFS) profile" evidence="8">
    <location>
        <begin position="1"/>
        <end position="383"/>
    </location>
</feature>
<dbReference type="PANTHER" id="PTHR23517:SF13">
    <property type="entry name" value="MAJOR FACILITATOR SUPERFAMILY MFS_1"/>
    <property type="match status" value="1"/>
</dbReference>
<dbReference type="AlphaFoldDB" id="A0A8J3F0U9"/>
<evidence type="ECO:0000256" key="5">
    <source>
        <dbReference type="ARBA" id="ARBA00022989"/>
    </source>
</evidence>
<evidence type="ECO:0000256" key="1">
    <source>
        <dbReference type="ARBA" id="ARBA00004651"/>
    </source>
</evidence>
<dbReference type="GO" id="GO:0022857">
    <property type="term" value="F:transmembrane transporter activity"/>
    <property type="evidence" value="ECO:0007669"/>
    <property type="project" value="InterPro"/>
</dbReference>
<feature type="transmembrane region" description="Helical" evidence="7">
    <location>
        <begin position="204"/>
        <end position="227"/>
    </location>
</feature>
<feature type="transmembrane region" description="Helical" evidence="7">
    <location>
        <begin position="354"/>
        <end position="377"/>
    </location>
</feature>
<proteinExistence type="predicted"/>
<dbReference type="EMBL" id="BMHB01000001">
    <property type="protein sequence ID" value="GGI12651.1"/>
    <property type="molecule type" value="Genomic_DNA"/>
</dbReference>
<keyword evidence="10" id="KW-1185">Reference proteome</keyword>
<gene>
    <name evidence="9" type="ORF">GCM10007380_13980</name>
</gene>
<feature type="transmembrane region" description="Helical" evidence="7">
    <location>
        <begin position="34"/>
        <end position="54"/>
    </location>
</feature>
<feature type="transmembrane region" description="Helical" evidence="7">
    <location>
        <begin position="98"/>
        <end position="115"/>
    </location>
</feature>
<dbReference type="Pfam" id="PF07690">
    <property type="entry name" value="MFS_1"/>
    <property type="match status" value="1"/>
</dbReference>
<comment type="subcellular location">
    <subcellularLocation>
        <location evidence="1">Cell membrane</location>
        <topology evidence="1">Multi-pass membrane protein</topology>
    </subcellularLocation>
</comment>
<evidence type="ECO:0000256" key="3">
    <source>
        <dbReference type="ARBA" id="ARBA00022475"/>
    </source>
</evidence>
<dbReference type="Proteomes" id="UP000626244">
    <property type="component" value="Unassembled WGS sequence"/>
</dbReference>
<feature type="transmembrane region" description="Helical" evidence="7">
    <location>
        <begin position="271"/>
        <end position="288"/>
    </location>
</feature>
<comment type="caution">
    <text evidence="9">The sequence shown here is derived from an EMBL/GenBank/DDBJ whole genome shotgun (WGS) entry which is preliminary data.</text>
</comment>
<dbReference type="InterPro" id="IPR050171">
    <property type="entry name" value="MFS_Transporters"/>
</dbReference>
<name>A0A8J3F0U9_9BACI</name>
<feature type="transmembrane region" description="Helical" evidence="7">
    <location>
        <begin position="294"/>
        <end position="317"/>
    </location>
</feature>
<keyword evidence="6 7" id="KW-0472">Membrane</keyword>
<feature type="transmembrane region" description="Helical" evidence="7">
    <location>
        <begin position="127"/>
        <end position="151"/>
    </location>
</feature>
<keyword evidence="3" id="KW-1003">Cell membrane</keyword>
<evidence type="ECO:0000256" key="6">
    <source>
        <dbReference type="ARBA" id="ARBA00023136"/>
    </source>
</evidence>
<dbReference type="PROSITE" id="PS50850">
    <property type="entry name" value="MFS"/>
    <property type="match status" value="1"/>
</dbReference>
<evidence type="ECO:0000256" key="7">
    <source>
        <dbReference type="SAM" id="Phobius"/>
    </source>
</evidence>
<sequence length="398" mass="43623">MKRMLLVILLMSCGATFVTPLFPLYSEYYQLNSLQITILFAIYAAFLLPTLLVVGAKGSAWGLKKVLGISILISIVSTLLMIGSTEAWMIYVGRSLEGIAYGSFTGTSVAFLIRQSDPKKIGKAIKYSGVTVLVGFGLGPAIAAFMLQYFPIQPLRLPFWILIALLIFSIIILESLPKDVVSKEQKLAKHKISLGVPKKIRSHFWSMSGLSIFTVFTIQGTALALIPTFVKNVIHTSNLFISGLIFLILLGGGAFAQFIPKPSQPVTRIRWGILLLGIGSWLIVTSGFTASLPLLWISIFIQALGAGWTFQNALFFAGQLPEPEAKPRVISAFWICAYIGFIVPPVVVGALTQIYSLNISLIVLNLFSSLIVVYVLLYSVRFKRETYSTTVPNKGASR</sequence>
<organism evidence="9 10">
    <name type="scientific">Gottfriedia solisilvae</name>
    <dbReference type="NCBI Taxonomy" id="1516104"/>
    <lineage>
        <taxon>Bacteria</taxon>
        <taxon>Bacillati</taxon>
        <taxon>Bacillota</taxon>
        <taxon>Bacilli</taxon>
        <taxon>Bacillales</taxon>
        <taxon>Bacillaceae</taxon>
        <taxon>Gottfriedia</taxon>
    </lineage>
</organism>
<feature type="transmembrane region" description="Helical" evidence="7">
    <location>
        <begin position="329"/>
        <end position="348"/>
    </location>
</feature>
<keyword evidence="5 7" id="KW-1133">Transmembrane helix</keyword>
<dbReference type="GO" id="GO:0005886">
    <property type="term" value="C:plasma membrane"/>
    <property type="evidence" value="ECO:0007669"/>
    <property type="project" value="UniProtKB-SubCell"/>
</dbReference>
<feature type="transmembrane region" description="Helical" evidence="7">
    <location>
        <begin position="157"/>
        <end position="176"/>
    </location>
</feature>